<feature type="binding site" evidence="4">
    <location>
        <position position="204"/>
    </location>
    <ligand>
        <name>ATP</name>
        <dbReference type="ChEBI" id="CHEBI:30616"/>
    </ligand>
</feature>
<dbReference type="AlphaFoldDB" id="A0AAU7DMC3"/>
<dbReference type="SUPFAM" id="SSF51246">
    <property type="entry name" value="Rudiment single hybrid motif"/>
    <property type="match status" value="1"/>
</dbReference>
<dbReference type="Gene3D" id="3.30.470.20">
    <property type="entry name" value="ATP-grasp fold, B domain"/>
    <property type="match status" value="1"/>
</dbReference>
<evidence type="ECO:0000256" key="1">
    <source>
        <dbReference type="ARBA" id="ARBA00022741"/>
    </source>
</evidence>
<comment type="function">
    <text evidence="4">Catalyzes the ATP-dependent conversion of 5-aminoimidazole ribonucleotide (AIR) and HCO(3)(-) to N5-carboxyaminoimidazole ribonucleotide (N5-CAIR).</text>
</comment>
<feature type="binding site" evidence="4">
    <location>
        <position position="116"/>
    </location>
    <ligand>
        <name>ATP</name>
        <dbReference type="ChEBI" id="CHEBI:30616"/>
    </ligand>
</feature>
<comment type="subunit">
    <text evidence="4 5">Homodimer.</text>
</comment>
<dbReference type="PANTHER" id="PTHR11609:SF5">
    <property type="entry name" value="PHOSPHORIBOSYLAMINOIMIDAZOLE CARBOXYLASE"/>
    <property type="match status" value="1"/>
</dbReference>
<dbReference type="InterPro" id="IPR013815">
    <property type="entry name" value="ATP_grasp_subdomain_1"/>
</dbReference>
<dbReference type="HAMAP" id="MF_01928">
    <property type="entry name" value="PurK"/>
    <property type="match status" value="1"/>
</dbReference>
<comment type="similarity">
    <text evidence="4 5">Belongs to the PurK/PurT family.</text>
</comment>
<dbReference type="Pfam" id="PF02222">
    <property type="entry name" value="ATP-grasp"/>
    <property type="match status" value="1"/>
</dbReference>
<dbReference type="PROSITE" id="PS50975">
    <property type="entry name" value="ATP_GRASP"/>
    <property type="match status" value="1"/>
</dbReference>
<dbReference type="SUPFAM" id="SSF56059">
    <property type="entry name" value="Glutathione synthetase ATP-binding domain-like"/>
    <property type="match status" value="1"/>
</dbReference>
<keyword evidence="4 5" id="KW-0436">Ligase</keyword>
<dbReference type="NCBIfam" id="TIGR01161">
    <property type="entry name" value="purK"/>
    <property type="match status" value="1"/>
</dbReference>
<keyword evidence="3 4" id="KW-0067">ATP-binding</keyword>
<dbReference type="InterPro" id="IPR011761">
    <property type="entry name" value="ATP-grasp"/>
</dbReference>
<comment type="pathway">
    <text evidence="4 5">Purine metabolism; IMP biosynthesis via de novo pathway; 5-amino-1-(5-phospho-D-ribosyl)imidazole-4-carboxylate from 5-amino-1-(5-phospho-D-ribosyl)imidazole (N5-CAIR route): step 1/2.</text>
</comment>
<dbReference type="GO" id="GO:0005524">
    <property type="term" value="F:ATP binding"/>
    <property type="evidence" value="ECO:0007669"/>
    <property type="project" value="UniProtKB-UniRule"/>
</dbReference>
<feature type="binding site" evidence="4">
    <location>
        <begin position="161"/>
        <end position="167"/>
    </location>
    <ligand>
        <name>ATP</name>
        <dbReference type="ChEBI" id="CHEBI:30616"/>
    </ligand>
</feature>
<evidence type="ECO:0000256" key="4">
    <source>
        <dbReference type="HAMAP-Rule" id="MF_01928"/>
    </source>
</evidence>
<dbReference type="RefSeq" id="WP_348264057.1">
    <property type="nucleotide sequence ID" value="NZ_CP121196.1"/>
</dbReference>
<dbReference type="InterPro" id="IPR005875">
    <property type="entry name" value="PurK"/>
</dbReference>
<reference evidence="7" key="1">
    <citation type="submission" date="2023-03" db="EMBL/GenBank/DDBJ databases">
        <title>Edaphobacter sp.</title>
        <authorList>
            <person name="Huber K.J."/>
            <person name="Papendorf J."/>
            <person name="Pilke C."/>
            <person name="Bunk B."/>
            <person name="Sproeer C."/>
            <person name="Pester M."/>
        </authorList>
    </citation>
    <scope>NUCLEOTIDE SEQUENCE</scope>
    <source>
        <strain evidence="7">DSM 110680</strain>
    </source>
</reference>
<organism evidence="7">
    <name type="scientific">Telmatobacter sp. DSM 110680</name>
    <dbReference type="NCBI Taxonomy" id="3036704"/>
    <lineage>
        <taxon>Bacteria</taxon>
        <taxon>Pseudomonadati</taxon>
        <taxon>Acidobacteriota</taxon>
        <taxon>Terriglobia</taxon>
        <taxon>Terriglobales</taxon>
        <taxon>Acidobacteriaceae</taxon>
        <taxon>Telmatobacter</taxon>
    </lineage>
</organism>
<dbReference type="SUPFAM" id="SSF52440">
    <property type="entry name" value="PreATP-grasp domain"/>
    <property type="match status" value="1"/>
</dbReference>
<feature type="binding site" evidence="4">
    <location>
        <begin position="196"/>
        <end position="199"/>
    </location>
    <ligand>
        <name>ATP</name>
        <dbReference type="ChEBI" id="CHEBI:30616"/>
    </ligand>
</feature>
<feature type="binding site" evidence="4">
    <location>
        <begin position="281"/>
        <end position="282"/>
    </location>
    <ligand>
        <name>ATP</name>
        <dbReference type="ChEBI" id="CHEBI:30616"/>
    </ligand>
</feature>
<feature type="binding site" evidence="4">
    <location>
        <position position="227"/>
    </location>
    <ligand>
        <name>ATP</name>
        <dbReference type="ChEBI" id="CHEBI:30616"/>
    </ligand>
</feature>
<keyword evidence="2 4" id="KW-0658">Purine biosynthesis</keyword>
<dbReference type="Gene3D" id="3.40.50.20">
    <property type="match status" value="1"/>
</dbReference>
<accession>A0AAU7DMC3</accession>
<evidence type="ECO:0000259" key="6">
    <source>
        <dbReference type="PROSITE" id="PS50975"/>
    </source>
</evidence>
<name>A0AAU7DMC3_9BACT</name>
<gene>
    <name evidence="4 5 7" type="primary">purK</name>
    <name evidence="7" type="ORF">P8935_05865</name>
</gene>
<dbReference type="EMBL" id="CP121196">
    <property type="protein sequence ID" value="XBH18839.1"/>
    <property type="molecule type" value="Genomic_DNA"/>
</dbReference>
<evidence type="ECO:0000313" key="7">
    <source>
        <dbReference type="EMBL" id="XBH18839.1"/>
    </source>
</evidence>
<dbReference type="Gene3D" id="3.30.1490.20">
    <property type="entry name" value="ATP-grasp fold, A domain"/>
    <property type="match status" value="1"/>
</dbReference>
<dbReference type="EC" id="6.3.4.18" evidence="4 5"/>
<protein>
    <recommendedName>
        <fullName evidence="4 5">N5-carboxyaminoimidazole ribonucleotide synthase</fullName>
        <shortName evidence="4 5">N5-CAIR synthase</shortName>
        <ecNumber evidence="4 5">6.3.4.18</ecNumber>
    </recommendedName>
    <alternativeName>
        <fullName evidence="4 5">5-(carboxyamino)imidazole ribonucleotide synthetase</fullName>
    </alternativeName>
</protein>
<dbReference type="GO" id="GO:0006189">
    <property type="term" value="P:'de novo' IMP biosynthetic process"/>
    <property type="evidence" value="ECO:0007669"/>
    <property type="project" value="UniProtKB-UniRule"/>
</dbReference>
<proteinExistence type="inferred from homology"/>
<dbReference type="GO" id="GO:0005829">
    <property type="term" value="C:cytosol"/>
    <property type="evidence" value="ECO:0007669"/>
    <property type="project" value="TreeGrafter"/>
</dbReference>
<dbReference type="InterPro" id="IPR016185">
    <property type="entry name" value="PreATP-grasp_dom_sf"/>
</dbReference>
<dbReference type="PANTHER" id="PTHR11609">
    <property type="entry name" value="PURINE BIOSYNTHESIS PROTEIN 6/7, PUR6/7"/>
    <property type="match status" value="1"/>
</dbReference>
<dbReference type="Pfam" id="PF17769">
    <property type="entry name" value="PurK_C"/>
    <property type="match status" value="1"/>
</dbReference>
<feature type="domain" description="ATP-grasp" evidence="6">
    <location>
        <begin position="120"/>
        <end position="311"/>
    </location>
</feature>
<sequence>MTAEPSPNKKIPSIEPGGLIGILGGGQLGRMTAIAARTMGYRVRVMDPEAKCPASFVVDDTIVGKWDDVNAAKKLARGADAVTLEIEQIGVDALTEVAGLAPLRPGVEAIRIIQDKTLQKAWLAENGFPVGPFRIIRGEDELHHAVQTLAGSVYLKIGRGGYDGRGQVRIGIDALLNRKIVTDAWASIGEKPSVAEQALDLVSEISVMAARNPAGEIRTYPAARNHHENQILAWSVLPSGVDPKLEARAEKIAASIIEKLGIEGLLCVEMFVTRQGRLLVNELAPRPHNSYHQSERGCVTSQFEQLVRTTCNLPLGDTSLISPCAIVNLLGDIWLTSSPNFARALEVPGVRLHLYEKRAAKMGRKMGHFSATGATADEALERVLEAKKRLGPTTG</sequence>
<dbReference type="InterPro" id="IPR003135">
    <property type="entry name" value="ATP-grasp_carboxylate-amine"/>
</dbReference>
<dbReference type="InterPro" id="IPR054350">
    <property type="entry name" value="PurT/PurK_preATP-grasp"/>
</dbReference>
<evidence type="ECO:0000256" key="3">
    <source>
        <dbReference type="ARBA" id="ARBA00022840"/>
    </source>
</evidence>
<dbReference type="NCBIfam" id="NF004679">
    <property type="entry name" value="PRK06019.1-5"/>
    <property type="match status" value="1"/>
</dbReference>
<dbReference type="GO" id="GO:0034028">
    <property type="term" value="F:5-(carboxyamino)imidazole ribonucleotide synthase activity"/>
    <property type="evidence" value="ECO:0007669"/>
    <property type="project" value="UniProtKB-UniRule"/>
</dbReference>
<evidence type="ECO:0000256" key="5">
    <source>
        <dbReference type="RuleBase" id="RU361200"/>
    </source>
</evidence>
<evidence type="ECO:0000256" key="2">
    <source>
        <dbReference type="ARBA" id="ARBA00022755"/>
    </source>
</evidence>
<dbReference type="GO" id="GO:0004638">
    <property type="term" value="F:phosphoribosylaminoimidazole carboxylase activity"/>
    <property type="evidence" value="ECO:0007669"/>
    <property type="project" value="InterPro"/>
</dbReference>
<dbReference type="GO" id="GO:0046872">
    <property type="term" value="F:metal ion binding"/>
    <property type="evidence" value="ECO:0007669"/>
    <property type="project" value="InterPro"/>
</dbReference>
<dbReference type="InterPro" id="IPR040686">
    <property type="entry name" value="PurK_C"/>
</dbReference>
<feature type="binding site" evidence="4">
    <location>
        <position position="156"/>
    </location>
    <ligand>
        <name>ATP</name>
        <dbReference type="ChEBI" id="CHEBI:30616"/>
    </ligand>
</feature>
<dbReference type="InterPro" id="IPR011054">
    <property type="entry name" value="Rudment_hybrid_motif"/>
</dbReference>
<keyword evidence="1 4" id="KW-0547">Nucleotide-binding</keyword>
<dbReference type="Pfam" id="PF22660">
    <property type="entry name" value="RS_preATP-grasp-like"/>
    <property type="match status" value="1"/>
</dbReference>
<comment type="function">
    <text evidence="5">Catalyzes the ATP-dependent conversion of 5-aminoimidazole ribonucleotide (AIR) and HCO(3)- to N5-carboxyaminoimidazole ribonucleotide (N5-CAIR).</text>
</comment>
<comment type="catalytic activity">
    <reaction evidence="4 5">
        <text>5-amino-1-(5-phospho-beta-D-ribosyl)imidazole + hydrogencarbonate + ATP = 5-carboxyamino-1-(5-phospho-D-ribosyl)imidazole + ADP + phosphate + 2 H(+)</text>
        <dbReference type="Rhea" id="RHEA:19317"/>
        <dbReference type="ChEBI" id="CHEBI:15378"/>
        <dbReference type="ChEBI" id="CHEBI:17544"/>
        <dbReference type="ChEBI" id="CHEBI:30616"/>
        <dbReference type="ChEBI" id="CHEBI:43474"/>
        <dbReference type="ChEBI" id="CHEBI:58730"/>
        <dbReference type="ChEBI" id="CHEBI:137981"/>
        <dbReference type="ChEBI" id="CHEBI:456216"/>
        <dbReference type="EC" id="6.3.4.18"/>
    </reaction>
</comment>